<dbReference type="GO" id="GO:0016020">
    <property type="term" value="C:membrane"/>
    <property type="evidence" value="ECO:0007669"/>
    <property type="project" value="UniProtKB-SubCell"/>
</dbReference>
<feature type="transmembrane region" description="Helical" evidence="5">
    <location>
        <begin position="181"/>
        <end position="197"/>
    </location>
</feature>
<dbReference type="InterPro" id="IPR007016">
    <property type="entry name" value="O-antigen_ligase-rel_domated"/>
</dbReference>
<dbReference type="PANTHER" id="PTHR37422:SF13">
    <property type="entry name" value="LIPOPOLYSACCHARIDE BIOSYNTHESIS PROTEIN PA4999-RELATED"/>
    <property type="match status" value="1"/>
</dbReference>
<evidence type="ECO:0000313" key="7">
    <source>
        <dbReference type="EMBL" id="STX51198.1"/>
    </source>
</evidence>
<evidence type="ECO:0000256" key="3">
    <source>
        <dbReference type="ARBA" id="ARBA00022989"/>
    </source>
</evidence>
<feature type="transmembrane region" description="Helical" evidence="5">
    <location>
        <begin position="319"/>
        <end position="339"/>
    </location>
</feature>
<evidence type="ECO:0000256" key="1">
    <source>
        <dbReference type="ARBA" id="ARBA00004141"/>
    </source>
</evidence>
<feature type="transmembrane region" description="Helical" evidence="5">
    <location>
        <begin position="64"/>
        <end position="84"/>
    </location>
</feature>
<evidence type="ECO:0000256" key="5">
    <source>
        <dbReference type="SAM" id="Phobius"/>
    </source>
</evidence>
<feature type="transmembrane region" description="Helical" evidence="5">
    <location>
        <begin position="373"/>
        <end position="390"/>
    </location>
</feature>
<dbReference type="Pfam" id="PF04932">
    <property type="entry name" value="Wzy_C"/>
    <property type="match status" value="1"/>
</dbReference>
<reference evidence="7 8" key="1">
    <citation type="submission" date="2018-06" db="EMBL/GenBank/DDBJ databases">
        <authorList>
            <consortium name="Pathogen Informatics"/>
            <person name="Doyle S."/>
        </authorList>
    </citation>
    <scope>NUCLEOTIDE SEQUENCE [LARGE SCALE GENOMIC DNA]</scope>
    <source>
        <strain evidence="7 8">NCTC13316</strain>
    </source>
</reference>
<comment type="subcellular location">
    <subcellularLocation>
        <location evidence="1">Membrane</location>
        <topology evidence="1">Multi-pass membrane protein</topology>
    </subcellularLocation>
</comment>
<keyword evidence="4 5" id="KW-0472">Membrane</keyword>
<dbReference type="OrthoDB" id="9795248at2"/>
<evidence type="ECO:0000259" key="6">
    <source>
        <dbReference type="Pfam" id="PF04932"/>
    </source>
</evidence>
<feature type="transmembrane region" description="Helical" evidence="5">
    <location>
        <begin position="203"/>
        <end position="220"/>
    </location>
</feature>
<sequence>MAIAQLSWPRYITKESVTFLLTALLFAIPISSSGKSIFVGLAVATILISANFRAQIKNLLTHTWCKALLLFVLIALLGCIWSPASIKIKLFVIEKYSKLLYLPIFLVGFQNEKARNLGVHAFLLAMLLTAFLSIAKDLNILTSANLYSDHVFRNHIMTSMMMGFATYLAGYLFFKRQGYSRFAYGILIAIYSYQILFINAGRLGYILYVVLISLLAIQMLNKRQAIMGVFSILLLFGFAYKFSPIMQVGITALSNDFKYFQQNKDTPIGFRLQFHSFAKELFKREPLIGNGTGSFIHYFSLENPVPGWGHKLLEPHSQYWLTAAEFGLLGLLSYAILFLSLFKASLTLREWRFPAIALLILISIGNFSDSLLFYSGSGYFFIVLMALFLSEKQIK</sequence>
<evidence type="ECO:0000313" key="8">
    <source>
        <dbReference type="Proteomes" id="UP000254794"/>
    </source>
</evidence>
<evidence type="ECO:0000256" key="4">
    <source>
        <dbReference type="ARBA" id="ARBA00023136"/>
    </source>
</evidence>
<accession>A0A378JKI5</accession>
<keyword evidence="8" id="KW-1185">Reference proteome</keyword>
<keyword evidence="2 5" id="KW-0812">Transmembrane</keyword>
<dbReference type="RefSeq" id="WP_115330849.1">
    <property type="nucleotide sequence ID" value="NZ_CAAAHP010000001.1"/>
</dbReference>
<dbReference type="EMBL" id="UGOD01000001">
    <property type="protein sequence ID" value="STX51198.1"/>
    <property type="molecule type" value="Genomic_DNA"/>
</dbReference>
<name>A0A378JKI5_9GAMM</name>
<feature type="domain" description="O-antigen ligase-related" evidence="6">
    <location>
        <begin position="190"/>
        <end position="334"/>
    </location>
</feature>
<dbReference type="InterPro" id="IPR051533">
    <property type="entry name" value="WaaL-like"/>
</dbReference>
<dbReference type="PANTHER" id="PTHR37422">
    <property type="entry name" value="TEICHURONIC ACID BIOSYNTHESIS PROTEIN TUAE"/>
    <property type="match status" value="1"/>
</dbReference>
<dbReference type="Proteomes" id="UP000254794">
    <property type="component" value="Unassembled WGS sequence"/>
</dbReference>
<proteinExistence type="predicted"/>
<gene>
    <name evidence="7" type="ORF">NCTC13316_01291</name>
</gene>
<feature type="transmembrane region" description="Helical" evidence="5">
    <location>
        <begin position="116"/>
        <end position="135"/>
    </location>
</feature>
<protein>
    <submittedName>
        <fullName evidence="7">O-antigen biosynthesis protein</fullName>
    </submittedName>
</protein>
<feature type="transmembrane region" description="Helical" evidence="5">
    <location>
        <begin position="90"/>
        <end position="109"/>
    </location>
</feature>
<feature type="transmembrane region" description="Helical" evidence="5">
    <location>
        <begin position="155"/>
        <end position="174"/>
    </location>
</feature>
<evidence type="ECO:0000256" key="2">
    <source>
        <dbReference type="ARBA" id="ARBA00022692"/>
    </source>
</evidence>
<dbReference type="AlphaFoldDB" id="A0A378JKI5"/>
<organism evidence="7 8">
    <name type="scientific">Legionella busanensis</name>
    <dbReference type="NCBI Taxonomy" id="190655"/>
    <lineage>
        <taxon>Bacteria</taxon>
        <taxon>Pseudomonadati</taxon>
        <taxon>Pseudomonadota</taxon>
        <taxon>Gammaproteobacteria</taxon>
        <taxon>Legionellales</taxon>
        <taxon>Legionellaceae</taxon>
        <taxon>Legionella</taxon>
    </lineage>
</organism>
<keyword evidence="3 5" id="KW-1133">Transmembrane helix</keyword>
<feature type="transmembrane region" description="Helical" evidence="5">
    <location>
        <begin position="351"/>
        <end position="367"/>
    </location>
</feature>
<feature type="transmembrane region" description="Helical" evidence="5">
    <location>
        <begin position="225"/>
        <end position="243"/>
    </location>
</feature>